<proteinExistence type="predicted"/>
<protein>
    <submittedName>
        <fullName evidence="1">Uncharacterized protein</fullName>
    </submittedName>
</protein>
<evidence type="ECO:0000313" key="1">
    <source>
        <dbReference type="EMBL" id="CAB4169397.1"/>
    </source>
</evidence>
<dbReference type="EMBL" id="LR796843">
    <property type="protein sequence ID" value="CAB4169397.1"/>
    <property type="molecule type" value="Genomic_DNA"/>
</dbReference>
<dbReference type="EMBL" id="LR797221">
    <property type="protein sequence ID" value="CAB4194726.1"/>
    <property type="molecule type" value="Genomic_DNA"/>
</dbReference>
<reference evidence="1" key="1">
    <citation type="submission" date="2020-05" db="EMBL/GenBank/DDBJ databases">
        <authorList>
            <person name="Chiriac C."/>
            <person name="Salcher M."/>
            <person name="Ghai R."/>
            <person name="Kavagutti S V."/>
        </authorList>
    </citation>
    <scope>NUCLEOTIDE SEQUENCE</scope>
</reference>
<accession>A0A6J5PDX9</accession>
<organism evidence="1">
    <name type="scientific">uncultured Caudovirales phage</name>
    <dbReference type="NCBI Taxonomy" id="2100421"/>
    <lineage>
        <taxon>Viruses</taxon>
        <taxon>Duplodnaviria</taxon>
        <taxon>Heunggongvirae</taxon>
        <taxon>Uroviricota</taxon>
        <taxon>Caudoviricetes</taxon>
        <taxon>Peduoviridae</taxon>
        <taxon>Maltschvirus</taxon>
        <taxon>Maltschvirus maltsch</taxon>
    </lineage>
</organism>
<name>A0A6J5PDX9_9CAUD</name>
<sequence>MATLRRPALSVELAIADSDGWTLNGGALSKLTFGNVLEGPLSQWEDLRCETVSATWRRGSVSPLDFYDVNPGHASVRVWDPDRNLDPSNTLSPYFARLRAGIPFRLSWTNSETPDPNPTQRRPLFTGYVWSLVWESDYATITGIDELSRLAQVDLTATTSTGSGDTGIQRIQRILTAANNSTPLIRASSLTGRPMAATTLAGNALTQIKTAALSEWGMLVVDPNGTLVYSPEAWSRSIQASLWELNAHPEVFSDATRPGLTYGSVRNAIYATSTAGALTPVSTANQSSIDLYGYNRWTNDTTLSVQADLIWWADVALNLYKANPPGWPQTVGINGSFDNGTNPTFDAYQVLNRGDLIGSGWAIAILNLSASVQICGRTDNYTPQNGWETIFTTFANPYTYTTNYFTLNTDPKDRLDYEAVLK</sequence>
<gene>
    <name evidence="2" type="ORF">UFOVP1282_12</name>
    <name evidence="1" type="ORF">UFOVP888_13</name>
</gene>
<evidence type="ECO:0000313" key="2">
    <source>
        <dbReference type="EMBL" id="CAB4194726.1"/>
    </source>
</evidence>